<dbReference type="AlphaFoldDB" id="A0A2S0HSS5"/>
<organism evidence="1 2">
    <name type="scientific">Pukyongia salina</name>
    <dbReference type="NCBI Taxonomy" id="2094025"/>
    <lineage>
        <taxon>Bacteria</taxon>
        <taxon>Pseudomonadati</taxon>
        <taxon>Bacteroidota</taxon>
        <taxon>Flavobacteriia</taxon>
        <taxon>Flavobacteriales</taxon>
        <taxon>Flavobacteriaceae</taxon>
        <taxon>Pukyongia</taxon>
    </lineage>
</organism>
<dbReference type="EMBL" id="CP027062">
    <property type="protein sequence ID" value="AVI49695.1"/>
    <property type="molecule type" value="Genomic_DNA"/>
</dbReference>
<dbReference type="Proteomes" id="UP000238442">
    <property type="component" value="Chromosome"/>
</dbReference>
<dbReference type="RefSeq" id="WP_105213905.1">
    <property type="nucleotide sequence ID" value="NZ_CP027062.1"/>
</dbReference>
<gene>
    <name evidence="1" type="ORF">C5O00_00345</name>
</gene>
<keyword evidence="2" id="KW-1185">Reference proteome</keyword>
<evidence type="ECO:0000313" key="2">
    <source>
        <dbReference type="Proteomes" id="UP000238442"/>
    </source>
</evidence>
<accession>A0A2S0HSS5</accession>
<evidence type="ECO:0000313" key="1">
    <source>
        <dbReference type="EMBL" id="AVI49695.1"/>
    </source>
</evidence>
<name>A0A2S0HSS5_9FLAO</name>
<protein>
    <submittedName>
        <fullName evidence="1">Uncharacterized protein</fullName>
    </submittedName>
</protein>
<proteinExistence type="predicted"/>
<dbReference type="KEGG" id="aue:C5O00_00345"/>
<dbReference type="OrthoDB" id="1139121at2"/>
<reference evidence="1 2" key="1">
    <citation type="submission" date="2018-02" db="EMBL/GenBank/DDBJ databases">
        <title>Genomic analysis of the strain RR4-38 isolated from a seawater recirculating aquaculture system.</title>
        <authorList>
            <person name="Kim Y.-S."/>
            <person name="Jang Y.H."/>
            <person name="Kim K.-H."/>
        </authorList>
    </citation>
    <scope>NUCLEOTIDE SEQUENCE [LARGE SCALE GENOMIC DNA]</scope>
    <source>
        <strain evidence="1 2">RR4-38</strain>
    </source>
</reference>
<sequence length="148" mass="17361">MNFNPSSIKYIEWRSPDGLHEDTVNCISELQFIKDEIQFLSDLIKSHTLELLGKNAFSESKELAVELSEYKKTIKVLLTKLKTHSNVLETLIDDIDIPDEEDDYKTAHYQLMFETVGFISSFKKLKRRVFQLIKIVLKEKKQRKLLKP</sequence>